<evidence type="ECO:0000313" key="4">
    <source>
        <dbReference type="EMBL" id="GBQ07894.1"/>
    </source>
</evidence>
<evidence type="ECO:0000259" key="3">
    <source>
        <dbReference type="Pfam" id="PF01464"/>
    </source>
</evidence>
<protein>
    <submittedName>
        <fullName evidence="4">Lytic transglycosylase</fullName>
    </submittedName>
</protein>
<sequence length="944" mass="103835">MPQVPYTDESYKLPERVSAGGTDVLNVPNYGDMIGRGLDRFGAGAEAVGSMAERLQRQDDITAVQSAMNDFRTHVRNVQYGDPNSPNDTGFFGLQNKATLDAWKPTAQGLDQTRRSLMDGLTTDQQRLFQQESEPFLNSALDSMSSHTAQQRQSYQQQTQKATLDNLTNQGAANHDNPSVFAGTLLQGRQAIAQNLALRGIPSDSPIAQQELQKFNDNYFTTSAQAATDGGDALKAKNLLLSNRKNMSEPVFEQSMAMLKPHIDHQVGTMLADGAINHRDGGLAIPAQSDQDTVFITMTHLESGGRQTDKNGAPLTSPKGATGVAQLMPDTARSVAQSSGLGWDEDRFKHDSAYNRALGSAYYRQLCQKYGGNLTLACAAYNAGPGHVDQWLKDIGDPRSGAITDQQFAQNIPFKETRDYVGHAGAALTKSQPEPSYDAPDTNKQFAAIQSHAQAIGASPEAVNYAFSRVQHNNSLWEASTHEARSQLGTHINDLSASYMAGNTQSGIPENTIRQLYPPEEAQSKIDDLTMRRQVGLSFNALKWASPQQAVAILQNASTQLQGEDINHFKIRQKSAQLLQASLNKRQDALKKDPAAYVQDNPQVQQAWQAYQNNPTEDTRKAYYAKSNAVQQTMGVYSPHVLTSDEADTMVAQFTQADPQKQEVGPVLDGLRQHYGDDLWPKVVSEMVAHKLPAEYATMANMDTPEQKTVRQVFQRAIQTGEDKLKTMAGPDAAQLDKTDSLNPIFDALSDKRQTFMLQQGGVIPYQNLVKSTKLQTLGYMAKGIPLKQALHQSVDDLFGMKYDTSGMLRTYKGELSTTKQTGAAMLSSLRNGDIREVLPDAIAKMPPQERERYNANSNSVTLTNARNNGQWVMNDSEDGYNLLIPSSTTPGDYQMLQSKDGKPITLKRDDIHSGKWFSSYDATAQRDARLAHEGKTRHLGGDW</sequence>
<dbReference type="Proteomes" id="UP001062901">
    <property type="component" value="Unassembled WGS sequence"/>
</dbReference>
<organism evidence="4 5">
    <name type="scientific">Saccharibacter floricola DSM 15669</name>
    <dbReference type="NCBI Taxonomy" id="1123227"/>
    <lineage>
        <taxon>Bacteria</taxon>
        <taxon>Pseudomonadati</taxon>
        <taxon>Pseudomonadota</taxon>
        <taxon>Alphaproteobacteria</taxon>
        <taxon>Acetobacterales</taxon>
        <taxon>Acetobacteraceae</taxon>
        <taxon>Saccharibacter</taxon>
    </lineage>
</organism>
<reference evidence="4" key="1">
    <citation type="submission" date="2013-04" db="EMBL/GenBank/DDBJ databases">
        <title>The genome sequencing project of 58 acetic acid bacteria.</title>
        <authorList>
            <person name="Okamoto-Kainuma A."/>
            <person name="Ishikawa M."/>
            <person name="Umino S."/>
            <person name="Koizumi Y."/>
            <person name="Shiwa Y."/>
            <person name="Yoshikawa H."/>
            <person name="Matsutani M."/>
            <person name="Matsushita K."/>
        </authorList>
    </citation>
    <scope>NUCLEOTIDE SEQUENCE</scope>
    <source>
        <strain evidence="4">DSM 15669</strain>
    </source>
</reference>
<gene>
    <name evidence="4" type="ORF">AA15669_1582</name>
</gene>
<keyword evidence="5" id="KW-1185">Reference proteome</keyword>
<accession>A0ABQ0P0A1</accession>
<dbReference type="Pfam" id="PF01464">
    <property type="entry name" value="SLT"/>
    <property type="match status" value="1"/>
</dbReference>
<evidence type="ECO:0000256" key="2">
    <source>
        <dbReference type="ARBA" id="ARBA00009387"/>
    </source>
</evidence>
<dbReference type="PANTHER" id="PTHR37423:SF2">
    <property type="entry name" value="MEMBRANE-BOUND LYTIC MUREIN TRANSGLYCOSYLASE C"/>
    <property type="match status" value="1"/>
</dbReference>
<dbReference type="Gene3D" id="1.10.530.10">
    <property type="match status" value="1"/>
</dbReference>
<evidence type="ECO:0000313" key="5">
    <source>
        <dbReference type="Proteomes" id="UP001062901"/>
    </source>
</evidence>
<dbReference type="PANTHER" id="PTHR37423">
    <property type="entry name" value="SOLUBLE LYTIC MUREIN TRANSGLYCOSYLASE-RELATED"/>
    <property type="match status" value="1"/>
</dbReference>
<dbReference type="EMBL" id="BAQD01000043">
    <property type="protein sequence ID" value="GBQ07894.1"/>
    <property type="molecule type" value="Genomic_DNA"/>
</dbReference>
<proteinExistence type="inferred from homology"/>
<comment type="caution">
    <text evidence="4">The sequence shown here is derived from an EMBL/GenBank/DDBJ whole genome shotgun (WGS) entry which is preliminary data.</text>
</comment>
<dbReference type="InterPro" id="IPR008258">
    <property type="entry name" value="Transglycosylase_SLT_dom_1"/>
</dbReference>
<evidence type="ECO:0000256" key="1">
    <source>
        <dbReference type="ARBA" id="ARBA00007734"/>
    </source>
</evidence>
<comment type="similarity">
    <text evidence="1">Belongs to the transglycosylase Slt family.</text>
</comment>
<dbReference type="InterPro" id="IPR023346">
    <property type="entry name" value="Lysozyme-like_dom_sf"/>
</dbReference>
<feature type="domain" description="Transglycosylase SLT" evidence="3">
    <location>
        <begin position="316"/>
        <end position="394"/>
    </location>
</feature>
<dbReference type="SUPFAM" id="SSF53955">
    <property type="entry name" value="Lysozyme-like"/>
    <property type="match status" value="1"/>
</dbReference>
<name>A0ABQ0P0A1_9PROT</name>
<dbReference type="RefSeq" id="WP_018979397.1">
    <property type="nucleotide sequence ID" value="NZ_BAQD01000043.1"/>
</dbReference>
<comment type="similarity">
    <text evidence="2">Belongs to the virb1 family.</text>
</comment>